<dbReference type="InterPro" id="IPR037284">
    <property type="entry name" value="SUF_FeS_clus_asmbl_SufBD_sf"/>
</dbReference>
<dbReference type="PANTHER" id="PTHR43575">
    <property type="entry name" value="PROTEIN ABCI7, CHLOROPLASTIC"/>
    <property type="match status" value="1"/>
</dbReference>
<dbReference type="Pfam" id="PF01458">
    <property type="entry name" value="SUFBD_core"/>
    <property type="match status" value="1"/>
</dbReference>
<organism evidence="2 3">
    <name type="scientific">Candidatus Collierbacteria bacterium GW2011_GWC2_44_18</name>
    <dbReference type="NCBI Taxonomy" id="1618392"/>
    <lineage>
        <taxon>Bacteria</taxon>
        <taxon>Candidatus Collieribacteriota</taxon>
    </lineage>
</organism>
<dbReference type="Proteomes" id="UP000034172">
    <property type="component" value="Unassembled WGS sequence"/>
</dbReference>
<comment type="caution">
    <text evidence="2">The sequence shown here is derived from an EMBL/GenBank/DDBJ whole genome shotgun (WGS) entry which is preliminary data.</text>
</comment>
<evidence type="ECO:0000313" key="2">
    <source>
        <dbReference type="EMBL" id="KKT49881.1"/>
    </source>
</evidence>
<dbReference type="GO" id="GO:0016226">
    <property type="term" value="P:iron-sulfur cluster assembly"/>
    <property type="evidence" value="ECO:0007669"/>
    <property type="project" value="InterPro"/>
</dbReference>
<proteinExistence type="predicted"/>
<protein>
    <submittedName>
        <fullName evidence="2">SufBD protein</fullName>
    </submittedName>
</protein>
<dbReference type="InterPro" id="IPR000825">
    <property type="entry name" value="SUF_FeS_clus_asmbl_SufBD_core"/>
</dbReference>
<name>A0A0G1HRV4_9BACT</name>
<sequence length="184" mass="20224">MWAEESDTLLPAGRQCHSDTRKNKMNIKRFKLDKPGEIDLVISFSTAGDEKKILGVISAMEPGEYKVKVVADHVATNTFGRVIIKGVAANGAHIRIDGMVKIGREAKKTDSFLEMRVLLLDKTSSAVAEPKLEIENNDVKASHAATVGKIDEDQLFYLGSRGIETEEAKKLIIDGFLKEVKGVK</sequence>
<dbReference type="EMBL" id="LCIE01000001">
    <property type="protein sequence ID" value="KKT49881.1"/>
    <property type="molecule type" value="Genomic_DNA"/>
</dbReference>
<dbReference type="InterPro" id="IPR055346">
    <property type="entry name" value="Fe-S_cluster_assembly_SufBD"/>
</dbReference>
<evidence type="ECO:0000259" key="1">
    <source>
        <dbReference type="Pfam" id="PF01458"/>
    </source>
</evidence>
<accession>A0A0G1HRV4</accession>
<feature type="domain" description="SUF system FeS cluster assembly SufBD core" evidence="1">
    <location>
        <begin position="47"/>
        <end position="176"/>
    </location>
</feature>
<dbReference type="PANTHER" id="PTHR43575:SF1">
    <property type="entry name" value="PROTEIN ABCI7, CHLOROPLASTIC"/>
    <property type="match status" value="1"/>
</dbReference>
<dbReference type="AlphaFoldDB" id="A0A0G1HRV4"/>
<reference evidence="2 3" key="1">
    <citation type="journal article" date="2015" name="Nature">
        <title>rRNA introns, odd ribosomes, and small enigmatic genomes across a large radiation of phyla.</title>
        <authorList>
            <person name="Brown C.T."/>
            <person name="Hug L.A."/>
            <person name="Thomas B.C."/>
            <person name="Sharon I."/>
            <person name="Castelle C.J."/>
            <person name="Singh A."/>
            <person name="Wilkins M.J."/>
            <person name="Williams K.H."/>
            <person name="Banfield J.F."/>
        </authorList>
    </citation>
    <scope>NUCLEOTIDE SEQUENCE [LARGE SCALE GENOMIC DNA]</scope>
</reference>
<gene>
    <name evidence="2" type="ORF">UW41_C0001G0027</name>
</gene>
<evidence type="ECO:0000313" key="3">
    <source>
        <dbReference type="Proteomes" id="UP000034172"/>
    </source>
</evidence>
<dbReference type="SUPFAM" id="SSF101960">
    <property type="entry name" value="Stabilizer of iron transporter SufD"/>
    <property type="match status" value="1"/>
</dbReference>
<dbReference type="STRING" id="1618392.UW41_C0001G0027"/>